<proteinExistence type="predicted"/>
<evidence type="ECO:0000313" key="2">
    <source>
        <dbReference type="Proteomes" id="UP000308652"/>
    </source>
</evidence>
<evidence type="ECO:0000313" key="1">
    <source>
        <dbReference type="EMBL" id="TFK33500.1"/>
    </source>
</evidence>
<dbReference type="AlphaFoldDB" id="A0A5C3LKW5"/>
<sequence length="114" mass="13439">MSAEFKALHLVSTADFLNLEVEPFPLEVNAAVRVRVRKNYWAHGTVWSLTLKKTKAMINPWIQHVIQHNGPKRWPPLKSYDCWDIVTEDQWNTKGFDKRRDFNNKKVIYCPKAD</sequence>
<reference evidence="1 2" key="1">
    <citation type="journal article" date="2019" name="Nat. Ecol. Evol.">
        <title>Megaphylogeny resolves global patterns of mushroom evolution.</title>
        <authorList>
            <person name="Varga T."/>
            <person name="Krizsan K."/>
            <person name="Foldi C."/>
            <person name="Dima B."/>
            <person name="Sanchez-Garcia M."/>
            <person name="Sanchez-Ramirez S."/>
            <person name="Szollosi G.J."/>
            <person name="Szarkandi J.G."/>
            <person name="Papp V."/>
            <person name="Albert L."/>
            <person name="Andreopoulos W."/>
            <person name="Angelini C."/>
            <person name="Antonin V."/>
            <person name="Barry K.W."/>
            <person name="Bougher N.L."/>
            <person name="Buchanan P."/>
            <person name="Buyck B."/>
            <person name="Bense V."/>
            <person name="Catcheside P."/>
            <person name="Chovatia M."/>
            <person name="Cooper J."/>
            <person name="Damon W."/>
            <person name="Desjardin D."/>
            <person name="Finy P."/>
            <person name="Geml J."/>
            <person name="Haridas S."/>
            <person name="Hughes K."/>
            <person name="Justo A."/>
            <person name="Karasinski D."/>
            <person name="Kautmanova I."/>
            <person name="Kiss B."/>
            <person name="Kocsube S."/>
            <person name="Kotiranta H."/>
            <person name="LaButti K.M."/>
            <person name="Lechner B.E."/>
            <person name="Liimatainen K."/>
            <person name="Lipzen A."/>
            <person name="Lukacs Z."/>
            <person name="Mihaltcheva S."/>
            <person name="Morgado L.N."/>
            <person name="Niskanen T."/>
            <person name="Noordeloos M.E."/>
            <person name="Ohm R.A."/>
            <person name="Ortiz-Santana B."/>
            <person name="Ovrebo C."/>
            <person name="Racz N."/>
            <person name="Riley R."/>
            <person name="Savchenko A."/>
            <person name="Shiryaev A."/>
            <person name="Soop K."/>
            <person name="Spirin V."/>
            <person name="Szebenyi C."/>
            <person name="Tomsovsky M."/>
            <person name="Tulloss R.E."/>
            <person name="Uehling J."/>
            <person name="Grigoriev I.V."/>
            <person name="Vagvolgyi C."/>
            <person name="Papp T."/>
            <person name="Martin F.M."/>
            <person name="Miettinen O."/>
            <person name="Hibbett D.S."/>
            <person name="Nagy L.G."/>
        </authorList>
    </citation>
    <scope>NUCLEOTIDE SEQUENCE [LARGE SCALE GENOMIC DNA]</scope>
    <source>
        <strain evidence="1 2">CBS 166.37</strain>
    </source>
</reference>
<keyword evidence="2" id="KW-1185">Reference proteome</keyword>
<protein>
    <submittedName>
        <fullName evidence="1">Uncharacterized protein</fullName>
    </submittedName>
</protein>
<dbReference type="EMBL" id="ML213647">
    <property type="protein sequence ID" value="TFK33500.1"/>
    <property type="molecule type" value="Genomic_DNA"/>
</dbReference>
<gene>
    <name evidence="1" type="ORF">BDQ12DRAFT_670207</name>
</gene>
<name>A0A5C3LKW5_9AGAR</name>
<accession>A0A5C3LKW5</accession>
<dbReference type="Proteomes" id="UP000308652">
    <property type="component" value="Unassembled WGS sequence"/>
</dbReference>
<organism evidence="1 2">
    <name type="scientific">Crucibulum laeve</name>
    <dbReference type="NCBI Taxonomy" id="68775"/>
    <lineage>
        <taxon>Eukaryota</taxon>
        <taxon>Fungi</taxon>
        <taxon>Dikarya</taxon>
        <taxon>Basidiomycota</taxon>
        <taxon>Agaricomycotina</taxon>
        <taxon>Agaricomycetes</taxon>
        <taxon>Agaricomycetidae</taxon>
        <taxon>Agaricales</taxon>
        <taxon>Agaricineae</taxon>
        <taxon>Nidulariaceae</taxon>
        <taxon>Crucibulum</taxon>
    </lineage>
</organism>